<dbReference type="EMBL" id="AVOT02011280">
    <property type="protein sequence ID" value="MBW0491829.1"/>
    <property type="molecule type" value="Genomic_DNA"/>
</dbReference>
<keyword evidence="2" id="KW-1185">Reference proteome</keyword>
<evidence type="ECO:0000313" key="1">
    <source>
        <dbReference type="EMBL" id="MBW0491829.1"/>
    </source>
</evidence>
<evidence type="ECO:0008006" key="3">
    <source>
        <dbReference type="Google" id="ProtNLM"/>
    </source>
</evidence>
<comment type="caution">
    <text evidence="1">The sequence shown here is derived from an EMBL/GenBank/DDBJ whole genome shotgun (WGS) entry which is preliminary data.</text>
</comment>
<sequence>MADLILGVKITHGDNFISLDQQHFIESLLRLYSMDKCKPVSTPLPPQAHMGPASEDEMAIFKQLKVSYHSAIGSINYLSTATWPNLSYAVSSLYQFLEDPGINHWNNFLHVLQYLNGSQDIGLVYSWGFKEEVRAYSDRDWGNCQETCQSVTGFLVTFKGNLVTWKTRKQPTVSISKAEAEYKALCDLTLEIVWFRQWCNECSLLTATGPIPVHEDNQSCIRTVEGNSNLNQKRMKHLNIQLHFVKEFVKDSFIELIYTPTELMIADFLTKSINRLSLS</sequence>
<organism evidence="1 2">
    <name type="scientific">Austropuccinia psidii MF-1</name>
    <dbReference type="NCBI Taxonomy" id="1389203"/>
    <lineage>
        <taxon>Eukaryota</taxon>
        <taxon>Fungi</taxon>
        <taxon>Dikarya</taxon>
        <taxon>Basidiomycota</taxon>
        <taxon>Pucciniomycotina</taxon>
        <taxon>Pucciniomycetes</taxon>
        <taxon>Pucciniales</taxon>
        <taxon>Sphaerophragmiaceae</taxon>
        <taxon>Austropuccinia</taxon>
    </lineage>
</organism>
<reference evidence="1" key="1">
    <citation type="submission" date="2021-03" db="EMBL/GenBank/DDBJ databases">
        <title>Draft genome sequence of rust myrtle Austropuccinia psidii MF-1, a brazilian biotype.</title>
        <authorList>
            <person name="Quecine M.C."/>
            <person name="Pachon D.M.R."/>
            <person name="Bonatelli M.L."/>
            <person name="Correr F.H."/>
            <person name="Franceschini L.M."/>
            <person name="Leite T.F."/>
            <person name="Margarido G.R.A."/>
            <person name="Almeida C.A."/>
            <person name="Ferrarezi J.A."/>
            <person name="Labate C.A."/>
        </authorList>
    </citation>
    <scope>NUCLEOTIDE SEQUENCE</scope>
    <source>
        <strain evidence="1">MF-1</strain>
    </source>
</reference>
<dbReference type="AlphaFoldDB" id="A0A9Q3H6N3"/>
<protein>
    <recommendedName>
        <fullName evidence="3">Reverse transcriptase Ty1/copia-type domain-containing protein</fullName>
    </recommendedName>
</protein>
<name>A0A9Q3H6N3_9BASI</name>
<dbReference type="PANTHER" id="PTHR11439:SF470">
    <property type="entry name" value="CYSTEINE-RICH RLK (RECEPTOR-LIKE PROTEIN KINASE) 8"/>
    <property type="match status" value="1"/>
</dbReference>
<proteinExistence type="predicted"/>
<gene>
    <name evidence="1" type="ORF">O181_031544</name>
</gene>
<dbReference type="CDD" id="cd09272">
    <property type="entry name" value="RNase_HI_RT_Ty1"/>
    <property type="match status" value="1"/>
</dbReference>
<dbReference type="PANTHER" id="PTHR11439">
    <property type="entry name" value="GAG-POL-RELATED RETROTRANSPOSON"/>
    <property type="match status" value="1"/>
</dbReference>
<accession>A0A9Q3H6N3</accession>
<dbReference type="Proteomes" id="UP000765509">
    <property type="component" value="Unassembled WGS sequence"/>
</dbReference>
<evidence type="ECO:0000313" key="2">
    <source>
        <dbReference type="Proteomes" id="UP000765509"/>
    </source>
</evidence>